<gene>
    <name evidence="2" type="ORF">LIER_12830</name>
</gene>
<evidence type="ECO:0000259" key="1">
    <source>
        <dbReference type="Pfam" id="PF03108"/>
    </source>
</evidence>
<accession>A0AAV3PXC6</accession>
<dbReference type="InterPro" id="IPR004332">
    <property type="entry name" value="Transposase_MuDR"/>
</dbReference>
<dbReference type="Pfam" id="PF03108">
    <property type="entry name" value="DBD_Tnp_Mut"/>
    <property type="match status" value="1"/>
</dbReference>
<evidence type="ECO:0000313" key="2">
    <source>
        <dbReference type="EMBL" id="GAA0155000.1"/>
    </source>
</evidence>
<feature type="domain" description="Transposase MuDR plant" evidence="1">
    <location>
        <begin position="3"/>
        <end position="60"/>
    </location>
</feature>
<dbReference type="AlphaFoldDB" id="A0AAV3PXC6"/>
<evidence type="ECO:0000313" key="3">
    <source>
        <dbReference type="Proteomes" id="UP001454036"/>
    </source>
</evidence>
<name>A0AAV3PXC6_LITER</name>
<dbReference type="Proteomes" id="UP001454036">
    <property type="component" value="Unassembled WGS sequence"/>
</dbReference>
<sequence>MLFSSRQELKHAIDTYNIKDARGMRYLKNENGRVRAICKDASCKWFIYPKRLNGEVGLQIRKWHLDHICIPVYDNKLLTSTWLGKYYVKKFRNAPNYKLIDFRKEVTLKLGQHVSR</sequence>
<dbReference type="EMBL" id="BAABME010002520">
    <property type="protein sequence ID" value="GAA0155000.1"/>
    <property type="molecule type" value="Genomic_DNA"/>
</dbReference>
<comment type="caution">
    <text evidence="2">The sequence shown here is derived from an EMBL/GenBank/DDBJ whole genome shotgun (WGS) entry which is preliminary data.</text>
</comment>
<proteinExistence type="predicted"/>
<organism evidence="2 3">
    <name type="scientific">Lithospermum erythrorhizon</name>
    <name type="common">Purple gromwell</name>
    <name type="synonym">Lithospermum officinale var. erythrorhizon</name>
    <dbReference type="NCBI Taxonomy" id="34254"/>
    <lineage>
        <taxon>Eukaryota</taxon>
        <taxon>Viridiplantae</taxon>
        <taxon>Streptophyta</taxon>
        <taxon>Embryophyta</taxon>
        <taxon>Tracheophyta</taxon>
        <taxon>Spermatophyta</taxon>
        <taxon>Magnoliopsida</taxon>
        <taxon>eudicotyledons</taxon>
        <taxon>Gunneridae</taxon>
        <taxon>Pentapetalae</taxon>
        <taxon>asterids</taxon>
        <taxon>lamiids</taxon>
        <taxon>Boraginales</taxon>
        <taxon>Boraginaceae</taxon>
        <taxon>Boraginoideae</taxon>
        <taxon>Lithospermeae</taxon>
        <taxon>Lithospermum</taxon>
    </lineage>
</organism>
<keyword evidence="3" id="KW-1185">Reference proteome</keyword>
<reference evidence="2 3" key="1">
    <citation type="submission" date="2024-01" db="EMBL/GenBank/DDBJ databases">
        <title>The complete chloroplast genome sequence of Lithospermum erythrorhizon: insights into the phylogenetic relationship among Boraginaceae species and the maternal lineages of purple gromwells.</title>
        <authorList>
            <person name="Okada T."/>
            <person name="Watanabe K."/>
        </authorList>
    </citation>
    <scope>NUCLEOTIDE SEQUENCE [LARGE SCALE GENOMIC DNA]</scope>
</reference>
<protein>
    <recommendedName>
        <fullName evidence="1">Transposase MuDR plant domain-containing protein</fullName>
    </recommendedName>
</protein>